<reference evidence="2" key="1">
    <citation type="journal article" date="2019" name="bioRxiv">
        <title>The Genome of the Zebra Mussel, Dreissena polymorpha: A Resource for Invasive Species Research.</title>
        <authorList>
            <person name="McCartney M.A."/>
            <person name="Auch B."/>
            <person name="Kono T."/>
            <person name="Mallez S."/>
            <person name="Zhang Y."/>
            <person name="Obille A."/>
            <person name="Becker A."/>
            <person name="Abrahante J.E."/>
            <person name="Garbe J."/>
            <person name="Badalamenti J.P."/>
            <person name="Herman A."/>
            <person name="Mangelson H."/>
            <person name="Liachko I."/>
            <person name="Sullivan S."/>
            <person name="Sone E.D."/>
            <person name="Koren S."/>
            <person name="Silverstein K.A.T."/>
            <person name="Beckman K.B."/>
            <person name="Gohl D.M."/>
        </authorList>
    </citation>
    <scope>NUCLEOTIDE SEQUENCE</scope>
    <source>
        <strain evidence="2">Duluth1</strain>
        <tissue evidence="2">Whole animal</tissue>
    </source>
</reference>
<feature type="region of interest" description="Disordered" evidence="1">
    <location>
        <begin position="61"/>
        <end position="100"/>
    </location>
</feature>
<proteinExistence type="predicted"/>
<accession>A0A9D4G2A3</accession>
<sequence>MARKRPTRLVMGPCILEIDRIVRRDVQYQFKFQGDSGQDGRTEGGENHIPQVQKFHAHGKFQGSNANSVGGDSRQDGRTAYDHIIPTFSPKSVGMKNVSD</sequence>
<comment type="caution">
    <text evidence="2">The sequence shown here is derived from an EMBL/GenBank/DDBJ whole genome shotgun (WGS) entry which is preliminary data.</text>
</comment>
<organism evidence="2 3">
    <name type="scientific">Dreissena polymorpha</name>
    <name type="common">Zebra mussel</name>
    <name type="synonym">Mytilus polymorpha</name>
    <dbReference type="NCBI Taxonomy" id="45954"/>
    <lineage>
        <taxon>Eukaryota</taxon>
        <taxon>Metazoa</taxon>
        <taxon>Spiralia</taxon>
        <taxon>Lophotrochozoa</taxon>
        <taxon>Mollusca</taxon>
        <taxon>Bivalvia</taxon>
        <taxon>Autobranchia</taxon>
        <taxon>Heteroconchia</taxon>
        <taxon>Euheterodonta</taxon>
        <taxon>Imparidentia</taxon>
        <taxon>Neoheterodontei</taxon>
        <taxon>Myida</taxon>
        <taxon>Dreissenoidea</taxon>
        <taxon>Dreissenidae</taxon>
        <taxon>Dreissena</taxon>
    </lineage>
</organism>
<evidence type="ECO:0000313" key="2">
    <source>
        <dbReference type="EMBL" id="KAH3809258.1"/>
    </source>
</evidence>
<evidence type="ECO:0000256" key="1">
    <source>
        <dbReference type="SAM" id="MobiDB-lite"/>
    </source>
</evidence>
<protein>
    <submittedName>
        <fullName evidence="2">Uncharacterized protein</fullName>
    </submittedName>
</protein>
<dbReference type="AlphaFoldDB" id="A0A9D4G2A3"/>
<gene>
    <name evidence="2" type="ORF">DPMN_137619</name>
</gene>
<reference evidence="2" key="2">
    <citation type="submission" date="2020-11" db="EMBL/GenBank/DDBJ databases">
        <authorList>
            <person name="McCartney M.A."/>
            <person name="Auch B."/>
            <person name="Kono T."/>
            <person name="Mallez S."/>
            <person name="Becker A."/>
            <person name="Gohl D.M."/>
            <person name="Silverstein K.A.T."/>
            <person name="Koren S."/>
            <person name="Bechman K.B."/>
            <person name="Herman A."/>
            <person name="Abrahante J.E."/>
            <person name="Garbe J."/>
        </authorList>
    </citation>
    <scope>NUCLEOTIDE SEQUENCE</scope>
    <source>
        <strain evidence="2">Duluth1</strain>
        <tissue evidence="2">Whole animal</tissue>
    </source>
</reference>
<keyword evidence="3" id="KW-1185">Reference proteome</keyword>
<name>A0A9D4G2A3_DREPO</name>
<dbReference type="Proteomes" id="UP000828390">
    <property type="component" value="Unassembled WGS sequence"/>
</dbReference>
<dbReference type="EMBL" id="JAIWYP010000006">
    <property type="protein sequence ID" value="KAH3809258.1"/>
    <property type="molecule type" value="Genomic_DNA"/>
</dbReference>
<evidence type="ECO:0000313" key="3">
    <source>
        <dbReference type="Proteomes" id="UP000828390"/>
    </source>
</evidence>